<evidence type="ECO:0000313" key="3">
    <source>
        <dbReference type="Proteomes" id="UP000183567"/>
    </source>
</evidence>
<feature type="chain" id="PRO_5009649665" evidence="1">
    <location>
        <begin position="31"/>
        <end position="197"/>
    </location>
</feature>
<name>A0A1J8QLH3_9AGAM</name>
<reference evidence="2 3" key="1">
    <citation type="submission" date="2016-03" db="EMBL/GenBank/DDBJ databases">
        <title>Comparative genomics of the ectomycorrhizal sister species Rhizopogon vinicolor and Rhizopogon vesiculosus (Basidiomycota: Boletales) reveals a divergence of the mating type B locus.</title>
        <authorList>
            <person name="Mujic A.B."/>
            <person name="Kuo A."/>
            <person name="Tritt A."/>
            <person name="Lipzen A."/>
            <person name="Chen C."/>
            <person name="Johnson J."/>
            <person name="Sharma A."/>
            <person name="Barry K."/>
            <person name="Grigoriev I.V."/>
            <person name="Spatafora J.W."/>
        </authorList>
    </citation>
    <scope>NUCLEOTIDE SEQUENCE [LARGE SCALE GENOMIC DNA]</scope>
    <source>
        <strain evidence="2 3">AM-OR11-056</strain>
    </source>
</reference>
<feature type="signal peptide" evidence="1">
    <location>
        <begin position="1"/>
        <end position="30"/>
    </location>
</feature>
<keyword evidence="1" id="KW-0732">Signal</keyword>
<comment type="caution">
    <text evidence="2">The sequence shown here is derived from an EMBL/GenBank/DDBJ whole genome shotgun (WGS) entry which is preliminary data.</text>
</comment>
<proteinExistence type="predicted"/>
<sequence length="197" mass="20661">MLLSDHRKRSWRHVVLILTLLLSSFISVDAYFIVNQPGSSTTWKNGSPYPVSWTLGLLDGIETFDIEITRLSGGGVYLVATELPNTMTSLNVVLQDVPAGNDYFLLCRDSAAGITYSVSSRFSVADANATGSNPSPASAPTATVSGTPNALSQYAQTFGAVATNGVAQPGWSGIRNQVTAISVAVGAVLVGGVMTLY</sequence>
<dbReference type="OrthoDB" id="2581067at2759"/>
<dbReference type="EMBL" id="LVVM01005537">
    <property type="protein sequence ID" value="OJA10274.1"/>
    <property type="molecule type" value="Genomic_DNA"/>
</dbReference>
<dbReference type="Proteomes" id="UP000183567">
    <property type="component" value="Unassembled WGS sequence"/>
</dbReference>
<keyword evidence="3" id="KW-1185">Reference proteome</keyword>
<evidence type="ECO:0000313" key="2">
    <source>
        <dbReference type="EMBL" id="OJA10274.1"/>
    </source>
</evidence>
<dbReference type="AlphaFoldDB" id="A0A1J8QLH3"/>
<protein>
    <submittedName>
        <fullName evidence="2">Uncharacterized protein</fullName>
    </submittedName>
</protein>
<organism evidence="2 3">
    <name type="scientific">Rhizopogon vesiculosus</name>
    <dbReference type="NCBI Taxonomy" id="180088"/>
    <lineage>
        <taxon>Eukaryota</taxon>
        <taxon>Fungi</taxon>
        <taxon>Dikarya</taxon>
        <taxon>Basidiomycota</taxon>
        <taxon>Agaricomycotina</taxon>
        <taxon>Agaricomycetes</taxon>
        <taxon>Agaricomycetidae</taxon>
        <taxon>Boletales</taxon>
        <taxon>Suillineae</taxon>
        <taxon>Rhizopogonaceae</taxon>
        <taxon>Rhizopogon</taxon>
    </lineage>
</organism>
<evidence type="ECO:0000256" key="1">
    <source>
        <dbReference type="SAM" id="SignalP"/>
    </source>
</evidence>
<gene>
    <name evidence="2" type="ORF">AZE42_08685</name>
</gene>
<accession>A0A1J8QLH3</accession>